<feature type="region of interest" description="Disordered" evidence="1">
    <location>
        <begin position="1"/>
        <end position="67"/>
    </location>
</feature>
<comment type="caution">
    <text evidence="2">The sequence shown here is derived from an EMBL/GenBank/DDBJ whole genome shotgun (WGS) entry which is preliminary data.</text>
</comment>
<proteinExistence type="predicted"/>
<evidence type="ECO:0000313" key="3">
    <source>
        <dbReference type="Proteomes" id="UP000245880"/>
    </source>
</evidence>
<dbReference type="RefSeq" id="WP_109674200.1">
    <property type="nucleotide sequence ID" value="NZ_QGDT01000004.1"/>
</dbReference>
<reference evidence="2 3" key="1">
    <citation type="submission" date="2018-03" db="EMBL/GenBank/DDBJ databases">
        <title>Genomic Encyclopedia of Archaeal and Bacterial Type Strains, Phase II (KMG-II): from individual species to whole genera.</title>
        <authorList>
            <person name="Goeker M."/>
        </authorList>
    </citation>
    <scope>NUCLEOTIDE SEQUENCE [LARGE SCALE GENOMIC DNA]</scope>
    <source>
        <strain evidence="2 3">DSM 100346</strain>
    </source>
</reference>
<dbReference type="EMBL" id="QGDT01000004">
    <property type="protein sequence ID" value="PWJ58340.1"/>
    <property type="molecule type" value="Genomic_DNA"/>
</dbReference>
<accession>A0A316ANH9</accession>
<evidence type="ECO:0000313" key="2">
    <source>
        <dbReference type="EMBL" id="PWJ58340.1"/>
    </source>
</evidence>
<evidence type="ECO:0000256" key="1">
    <source>
        <dbReference type="SAM" id="MobiDB-lite"/>
    </source>
</evidence>
<name>A0A316ANH9_9BACT</name>
<feature type="compositionally biased region" description="Basic and acidic residues" evidence="1">
    <location>
        <begin position="22"/>
        <end position="67"/>
    </location>
</feature>
<gene>
    <name evidence="2" type="ORF">CLV98_104199</name>
</gene>
<sequence length="67" mass="7714">MQSNKKDKHVEGGKPTTMNRSNSEKHEDDTDMPLRKNLKEAAEKAEKDNQNNKKGYNEKPPEKSTEE</sequence>
<keyword evidence="3" id="KW-1185">Reference proteome</keyword>
<dbReference type="Proteomes" id="UP000245880">
    <property type="component" value="Unassembled WGS sequence"/>
</dbReference>
<organism evidence="2 3">
    <name type="scientific">Dyadobacter jejuensis</name>
    <dbReference type="NCBI Taxonomy" id="1082580"/>
    <lineage>
        <taxon>Bacteria</taxon>
        <taxon>Pseudomonadati</taxon>
        <taxon>Bacteroidota</taxon>
        <taxon>Cytophagia</taxon>
        <taxon>Cytophagales</taxon>
        <taxon>Spirosomataceae</taxon>
        <taxon>Dyadobacter</taxon>
    </lineage>
</organism>
<protein>
    <submittedName>
        <fullName evidence="2">Uncharacterized protein</fullName>
    </submittedName>
</protein>
<dbReference type="AlphaFoldDB" id="A0A316ANH9"/>
<feature type="compositionally biased region" description="Basic and acidic residues" evidence="1">
    <location>
        <begin position="1"/>
        <end position="12"/>
    </location>
</feature>